<protein>
    <recommendedName>
        <fullName evidence="2">DNA repair protein RecO</fullName>
    </recommendedName>
    <alternativeName>
        <fullName evidence="6">Recombination protein O</fullName>
    </alternativeName>
</protein>
<evidence type="ECO:0000256" key="1">
    <source>
        <dbReference type="ARBA" id="ARBA00007452"/>
    </source>
</evidence>
<dbReference type="EMBL" id="LCFQ01000014">
    <property type="protein sequence ID" value="KKS96486.1"/>
    <property type="molecule type" value="Genomic_DNA"/>
</dbReference>
<sequence>MVVFSRGQGKISLIAKGIRQLKSKKRGSLEVFSQINFQATKTKSIDILTEVEIKNSFLSLRKDLKKVAMAYYFVEVIGRSLGENQKSEKVFDILLESFEELKVRETQLRDLKEKFIYRVLVALGFWPKGEKLENADLILEEVLERRVNSARVGKKLFS</sequence>
<comment type="similarity">
    <text evidence="1">Belongs to the RecO family.</text>
</comment>
<evidence type="ECO:0000256" key="6">
    <source>
        <dbReference type="ARBA" id="ARBA00033409"/>
    </source>
</evidence>
<gene>
    <name evidence="8" type="ORF">UV74_C0014G0008</name>
</gene>
<dbReference type="Pfam" id="PF02565">
    <property type="entry name" value="RecO_C"/>
    <property type="match status" value="1"/>
</dbReference>
<evidence type="ECO:0000256" key="5">
    <source>
        <dbReference type="ARBA" id="ARBA00023204"/>
    </source>
</evidence>
<dbReference type="SUPFAM" id="SSF57863">
    <property type="entry name" value="ArfGap/RecO-like zinc finger"/>
    <property type="match status" value="1"/>
</dbReference>
<dbReference type="GO" id="GO:0006310">
    <property type="term" value="P:DNA recombination"/>
    <property type="evidence" value="ECO:0007669"/>
    <property type="project" value="UniProtKB-KW"/>
</dbReference>
<name>A0A0G1FNB1_9BACT</name>
<organism evidence="8 9">
    <name type="scientific">Candidatus Woesebacteria bacterium GW2011_GWB1_43_14</name>
    <dbReference type="NCBI Taxonomy" id="1618578"/>
    <lineage>
        <taxon>Bacteria</taxon>
        <taxon>Candidatus Woeseibacteriota</taxon>
    </lineage>
</organism>
<evidence type="ECO:0000256" key="3">
    <source>
        <dbReference type="ARBA" id="ARBA00022763"/>
    </source>
</evidence>
<dbReference type="InterPro" id="IPR012340">
    <property type="entry name" value="NA-bd_OB-fold"/>
</dbReference>
<dbReference type="InterPro" id="IPR037278">
    <property type="entry name" value="ARFGAP/RecO"/>
</dbReference>
<dbReference type="InterPro" id="IPR022572">
    <property type="entry name" value="DNA_rep/recomb_RecO_N"/>
</dbReference>
<evidence type="ECO:0000313" key="8">
    <source>
        <dbReference type="EMBL" id="KKS96486.1"/>
    </source>
</evidence>
<dbReference type="GO" id="GO:0043590">
    <property type="term" value="C:bacterial nucleoid"/>
    <property type="evidence" value="ECO:0007669"/>
    <property type="project" value="TreeGrafter"/>
</dbReference>
<dbReference type="NCBIfam" id="TIGR00613">
    <property type="entry name" value="reco"/>
    <property type="match status" value="1"/>
</dbReference>
<dbReference type="InterPro" id="IPR042242">
    <property type="entry name" value="RecO_C"/>
</dbReference>
<reference evidence="8 9" key="1">
    <citation type="journal article" date="2015" name="Nature">
        <title>rRNA introns, odd ribosomes, and small enigmatic genomes across a large radiation of phyla.</title>
        <authorList>
            <person name="Brown C.T."/>
            <person name="Hug L.A."/>
            <person name="Thomas B.C."/>
            <person name="Sharon I."/>
            <person name="Castelle C.J."/>
            <person name="Singh A."/>
            <person name="Wilkins M.J."/>
            <person name="Williams K.H."/>
            <person name="Banfield J.F."/>
        </authorList>
    </citation>
    <scope>NUCLEOTIDE SEQUENCE [LARGE SCALE GENOMIC DNA]</scope>
</reference>
<dbReference type="InterPro" id="IPR003717">
    <property type="entry name" value="RecO"/>
</dbReference>
<proteinExistence type="inferred from homology"/>
<evidence type="ECO:0000256" key="2">
    <source>
        <dbReference type="ARBA" id="ARBA00021310"/>
    </source>
</evidence>
<accession>A0A0G1FNB1</accession>
<dbReference type="Proteomes" id="UP000034090">
    <property type="component" value="Unassembled WGS sequence"/>
</dbReference>
<evidence type="ECO:0000259" key="7">
    <source>
        <dbReference type="Pfam" id="PF11967"/>
    </source>
</evidence>
<dbReference type="PANTHER" id="PTHR33991:SF1">
    <property type="entry name" value="DNA REPAIR PROTEIN RECO"/>
    <property type="match status" value="1"/>
</dbReference>
<dbReference type="Gene3D" id="1.20.1440.120">
    <property type="entry name" value="Recombination protein O, C-terminal domain"/>
    <property type="match status" value="1"/>
</dbReference>
<dbReference type="STRING" id="1618578.UV74_C0014G0008"/>
<evidence type="ECO:0000256" key="4">
    <source>
        <dbReference type="ARBA" id="ARBA00023172"/>
    </source>
</evidence>
<dbReference type="AlphaFoldDB" id="A0A0G1FNB1"/>
<dbReference type="GO" id="GO:0006302">
    <property type="term" value="P:double-strand break repair"/>
    <property type="evidence" value="ECO:0007669"/>
    <property type="project" value="TreeGrafter"/>
</dbReference>
<dbReference type="PANTHER" id="PTHR33991">
    <property type="entry name" value="DNA REPAIR PROTEIN RECO"/>
    <property type="match status" value="1"/>
</dbReference>
<dbReference type="Pfam" id="PF11967">
    <property type="entry name" value="RecO_N"/>
    <property type="match status" value="1"/>
</dbReference>
<keyword evidence="5" id="KW-0234">DNA repair</keyword>
<evidence type="ECO:0000313" key="9">
    <source>
        <dbReference type="Proteomes" id="UP000034090"/>
    </source>
</evidence>
<keyword evidence="4" id="KW-0233">DNA recombination</keyword>
<feature type="domain" description="DNA replication/recombination mediator RecO N-terminal" evidence="7">
    <location>
        <begin position="3"/>
        <end position="57"/>
    </location>
</feature>
<comment type="caution">
    <text evidence="8">The sequence shown here is derived from an EMBL/GenBank/DDBJ whole genome shotgun (WGS) entry which is preliminary data.</text>
</comment>
<dbReference type="SUPFAM" id="SSF50249">
    <property type="entry name" value="Nucleic acid-binding proteins"/>
    <property type="match status" value="1"/>
</dbReference>
<dbReference type="Gene3D" id="2.40.50.140">
    <property type="entry name" value="Nucleic acid-binding proteins"/>
    <property type="match status" value="1"/>
</dbReference>
<keyword evidence="3" id="KW-0227">DNA damage</keyword>